<dbReference type="KEGG" id="fku:FGKAn22_12350"/>
<keyword evidence="8 15" id="KW-0997">Cell inner membrane</keyword>
<dbReference type="PANTHER" id="PTHR39083">
    <property type="entry name" value="CYCLIC DI-GMP-BINDING PROTEIN"/>
    <property type="match status" value="1"/>
</dbReference>
<dbReference type="Proteomes" id="UP001319121">
    <property type="component" value="Chromosome"/>
</dbReference>
<evidence type="ECO:0000256" key="15">
    <source>
        <dbReference type="RuleBase" id="RU365021"/>
    </source>
</evidence>
<dbReference type="GO" id="GO:0006011">
    <property type="term" value="P:UDP-alpha-D-glucose metabolic process"/>
    <property type="evidence" value="ECO:0007669"/>
    <property type="project" value="InterPro"/>
</dbReference>
<dbReference type="EMBL" id="AP019536">
    <property type="protein sequence ID" value="BBI99542.1"/>
    <property type="molecule type" value="Genomic_DNA"/>
</dbReference>
<feature type="transmembrane region" description="Helical" evidence="15">
    <location>
        <begin position="714"/>
        <end position="735"/>
    </location>
</feature>
<gene>
    <name evidence="16" type="primary">bcsB</name>
    <name evidence="16" type="ORF">FGKAn22_12350</name>
</gene>
<comment type="function">
    <text evidence="1 15">Binds the cellulose synthase activator, bis-(3'-5') cyclic diguanylic acid (c-di-GMP).</text>
</comment>
<dbReference type="NCBIfam" id="NF008323">
    <property type="entry name" value="PRK11114.1-1"/>
    <property type="match status" value="1"/>
</dbReference>
<dbReference type="PANTHER" id="PTHR39083:SF1">
    <property type="entry name" value="CYCLIC DI-GMP-BINDING PROTEIN"/>
    <property type="match status" value="1"/>
</dbReference>
<keyword evidence="12 15" id="KW-1133">Transmembrane helix</keyword>
<sequence length="747" mass="83053">MKKPIFLLLVCLLSAAPFSEARTTEKPSTSATNDATPLLTKRITLKQISNREALTLRGIEGSDAFTFGGQSDELITRAVLHLRYTYSPALIPGESHLKILVNDEVVHVLPVTKENVGRNITQDLEIDPRLFTNLTRIKFQFIGHYTHDCEEPFHSSLWMEISGFSQFELTVRPLALNNDLALLPEPFFNAHEFSNKLTVPFVFSSAPGKDTLNAAGIVSSWFGKLAAWRGARFPAKLDTLAAGHAVVFASNEDRPAFLKDYPKITGPMLEMMTNPADGRSKLLLILGRNGADQKIAAQALVLGNAALAGSRASIRDVKQESLRKPYDAPAWVRMDRPMKFGELVAWPQELQVAGYAPQPIRIPLRVPPDLFTWRSRGVPIDLKYRYTPPLHLSESRLRMGVNGELVKSFTLLPSGEVEKNRIRLPLIDDMVFGQSQELMLPSFKLGTRNELQFQFTTAPQKEGLCRDYINENVRDMIDADSKIDFSGFPHYAEMPNLNYFATAGFPFTKYADLSQTIVVLPEHPTAYDIETMLTLLGRMGESTGYPATQFGIAHASEGSRLKDADLLVIGAALKQGLLTQWGDKLPVDIRDGMLRNSQPKRSVSFLFDWLNFDTQPDPDILAQQQLSENGSLAAMLGFESPLSSQRSVVAVVSTQPESLTQTLDALERSSNDIHGSAAFIHPNKVESFLVGQTYTIGELPFLTSIWYPFANHPVLLAILAALAVLVFAFALWRTLRVIAAKRLRNED</sequence>
<keyword evidence="11 15" id="KW-0135">Cellulose biosynthesis</keyword>
<keyword evidence="9 15" id="KW-0973">c-di-GMP</keyword>
<comment type="pathway">
    <text evidence="3 15">Glycan metabolism; bacterial cellulose biosynthesis.</text>
</comment>
<evidence type="ECO:0000256" key="13">
    <source>
        <dbReference type="ARBA" id="ARBA00023136"/>
    </source>
</evidence>
<name>A0AAN1W0Q0_9PROT</name>
<keyword evidence="13 15" id="KW-0472">Membrane</keyword>
<feature type="chain" id="PRO_5042670555" description="Cyclic di-GMP-binding protein" evidence="15">
    <location>
        <begin position="22"/>
        <end position="747"/>
    </location>
</feature>
<dbReference type="Pfam" id="PF03170">
    <property type="entry name" value="BcsB"/>
    <property type="match status" value="1"/>
</dbReference>
<evidence type="ECO:0000256" key="3">
    <source>
        <dbReference type="ARBA" id="ARBA00005186"/>
    </source>
</evidence>
<evidence type="ECO:0000256" key="14">
    <source>
        <dbReference type="ARBA" id="ARBA00033444"/>
    </source>
</evidence>
<evidence type="ECO:0000256" key="10">
    <source>
        <dbReference type="ARBA" id="ARBA00022692"/>
    </source>
</evidence>
<evidence type="ECO:0000313" key="16">
    <source>
        <dbReference type="EMBL" id="BBI99542.1"/>
    </source>
</evidence>
<organism evidence="16 17">
    <name type="scientific">Ferrigenium kumadai</name>
    <dbReference type="NCBI Taxonomy" id="1682490"/>
    <lineage>
        <taxon>Bacteria</taxon>
        <taxon>Pseudomonadati</taxon>
        <taxon>Pseudomonadota</taxon>
        <taxon>Betaproteobacteria</taxon>
        <taxon>Nitrosomonadales</taxon>
        <taxon>Gallionellaceae</taxon>
        <taxon>Ferrigenium</taxon>
    </lineage>
</organism>
<keyword evidence="10 15" id="KW-0812">Transmembrane</keyword>
<evidence type="ECO:0000256" key="6">
    <source>
        <dbReference type="ARBA" id="ARBA00021844"/>
    </source>
</evidence>
<evidence type="ECO:0000256" key="7">
    <source>
        <dbReference type="ARBA" id="ARBA00022475"/>
    </source>
</evidence>
<feature type="signal peptide" evidence="15">
    <location>
        <begin position="1"/>
        <end position="21"/>
    </location>
</feature>
<keyword evidence="15" id="KW-0732">Signal</keyword>
<dbReference type="RefSeq" id="WP_212784788.1">
    <property type="nucleotide sequence ID" value="NZ_AP019536.1"/>
</dbReference>
<dbReference type="GO" id="GO:0030244">
    <property type="term" value="P:cellulose biosynthetic process"/>
    <property type="evidence" value="ECO:0007669"/>
    <property type="project" value="UniProtKB-KW"/>
</dbReference>
<dbReference type="AlphaFoldDB" id="A0AAN1W0Q0"/>
<comment type="similarity">
    <text evidence="4 15">Belongs to the AcsB/BcsB family.</text>
</comment>
<dbReference type="Gene3D" id="2.60.120.260">
    <property type="entry name" value="Galactose-binding domain-like"/>
    <property type="match status" value="2"/>
</dbReference>
<evidence type="ECO:0000256" key="2">
    <source>
        <dbReference type="ARBA" id="ARBA00004377"/>
    </source>
</evidence>
<evidence type="ECO:0000256" key="11">
    <source>
        <dbReference type="ARBA" id="ARBA00022916"/>
    </source>
</evidence>
<comment type="subcellular location">
    <subcellularLocation>
        <location evidence="2">Cell inner membrane</location>
        <topology evidence="2">Single-pass membrane protein</topology>
    </subcellularLocation>
</comment>
<accession>A0AAN1W0Q0</accession>
<protein>
    <recommendedName>
        <fullName evidence="6 15">Cyclic di-GMP-binding protein</fullName>
    </recommendedName>
    <alternativeName>
        <fullName evidence="14 15">Cellulose synthase regulatory subunit</fullName>
    </alternativeName>
</protein>
<evidence type="ECO:0000256" key="4">
    <source>
        <dbReference type="ARBA" id="ARBA00010714"/>
    </source>
</evidence>
<comment type="subunit">
    <text evidence="5 15">Tightly associated with the cellulose synthase catalytic subunit.</text>
</comment>
<evidence type="ECO:0000256" key="12">
    <source>
        <dbReference type="ARBA" id="ARBA00022989"/>
    </source>
</evidence>
<dbReference type="GO" id="GO:0005886">
    <property type="term" value="C:plasma membrane"/>
    <property type="evidence" value="ECO:0007669"/>
    <property type="project" value="UniProtKB-SubCell"/>
</dbReference>
<keyword evidence="17" id="KW-1185">Reference proteome</keyword>
<proteinExistence type="inferred from homology"/>
<dbReference type="PRINTS" id="PR01440">
    <property type="entry name" value="CELLSNTHASEB"/>
</dbReference>
<evidence type="ECO:0000256" key="1">
    <source>
        <dbReference type="ARBA" id="ARBA00002057"/>
    </source>
</evidence>
<evidence type="ECO:0000313" key="17">
    <source>
        <dbReference type="Proteomes" id="UP001319121"/>
    </source>
</evidence>
<reference evidence="16 17" key="1">
    <citation type="submission" date="2019-03" db="EMBL/GenBank/DDBJ databases">
        <title>Complete genome sequence of Ferrigenium kumadai strain An22, a microaerophilic iron-oxidizing bacterium isolated from a paddy field soil.</title>
        <authorList>
            <person name="Watanabe T."/>
            <person name="Asakawa S."/>
        </authorList>
    </citation>
    <scope>NUCLEOTIDE SEQUENCE [LARGE SCALE GENOMIC DNA]</scope>
    <source>
        <strain evidence="16 17">An22</strain>
    </source>
</reference>
<evidence type="ECO:0000256" key="5">
    <source>
        <dbReference type="ARBA" id="ARBA00011437"/>
    </source>
</evidence>
<keyword evidence="7 15" id="KW-1003">Cell membrane</keyword>
<dbReference type="InterPro" id="IPR003920">
    <property type="entry name" value="Cell_synth_B"/>
</dbReference>
<dbReference type="InterPro" id="IPR018513">
    <property type="entry name" value="Cell_synthase_bac"/>
</dbReference>
<evidence type="ECO:0000256" key="9">
    <source>
        <dbReference type="ARBA" id="ARBA00022636"/>
    </source>
</evidence>
<evidence type="ECO:0000256" key="8">
    <source>
        <dbReference type="ARBA" id="ARBA00022519"/>
    </source>
</evidence>